<dbReference type="InterPro" id="IPR002048">
    <property type="entry name" value="EF_hand_dom"/>
</dbReference>
<dbReference type="InterPro" id="IPR004843">
    <property type="entry name" value="Calcineurin-like_PHP"/>
</dbReference>
<dbReference type="GO" id="GO:0009166">
    <property type="term" value="P:nucleotide catabolic process"/>
    <property type="evidence" value="ECO:0007669"/>
    <property type="project" value="InterPro"/>
</dbReference>
<dbReference type="OrthoDB" id="9803927at2"/>
<dbReference type="AlphaFoldDB" id="A0A2S9YTD2"/>
<dbReference type="Gene3D" id="3.90.780.10">
    <property type="entry name" value="5'-Nucleotidase, C-terminal domain"/>
    <property type="match status" value="1"/>
</dbReference>
<dbReference type="PANTHER" id="PTHR11575">
    <property type="entry name" value="5'-NUCLEOTIDASE-RELATED"/>
    <property type="match status" value="1"/>
</dbReference>
<dbReference type="GO" id="GO:0016787">
    <property type="term" value="F:hydrolase activity"/>
    <property type="evidence" value="ECO:0007669"/>
    <property type="project" value="UniProtKB-KW"/>
</dbReference>
<dbReference type="Pfam" id="PF02872">
    <property type="entry name" value="5_nucleotid_C"/>
    <property type="match status" value="1"/>
</dbReference>
<dbReference type="InterPro" id="IPR029052">
    <property type="entry name" value="Metallo-depent_PP-like"/>
</dbReference>
<dbReference type="Gene3D" id="1.10.238.10">
    <property type="entry name" value="EF-hand"/>
    <property type="match status" value="1"/>
</dbReference>
<feature type="domain" description="EF-hand" evidence="3">
    <location>
        <begin position="507"/>
        <end position="542"/>
    </location>
</feature>
<dbReference type="Gene3D" id="3.60.21.10">
    <property type="match status" value="1"/>
</dbReference>
<dbReference type="EMBL" id="PVNL01000042">
    <property type="protein sequence ID" value="PRQ08371.1"/>
    <property type="molecule type" value="Genomic_DNA"/>
</dbReference>
<evidence type="ECO:0000259" key="3">
    <source>
        <dbReference type="PROSITE" id="PS50222"/>
    </source>
</evidence>
<dbReference type="Proteomes" id="UP000238823">
    <property type="component" value="Unassembled WGS sequence"/>
</dbReference>
<dbReference type="InterPro" id="IPR008334">
    <property type="entry name" value="5'-Nucleotdase_C"/>
</dbReference>
<dbReference type="InterPro" id="IPR036907">
    <property type="entry name" value="5'-Nucleotdase_C_sf"/>
</dbReference>
<evidence type="ECO:0000256" key="1">
    <source>
        <dbReference type="ARBA" id="ARBA00022729"/>
    </source>
</evidence>
<comment type="similarity">
    <text evidence="2">Belongs to the 5'-nucleotidase family.</text>
</comment>
<dbReference type="GO" id="GO:0000166">
    <property type="term" value="F:nucleotide binding"/>
    <property type="evidence" value="ECO:0007669"/>
    <property type="project" value="UniProtKB-KW"/>
</dbReference>
<proteinExistence type="inferred from homology"/>
<keyword evidence="4" id="KW-0255">Endonuclease</keyword>
<dbReference type="Pfam" id="PF13499">
    <property type="entry name" value="EF-hand_7"/>
    <property type="match status" value="1"/>
</dbReference>
<feature type="domain" description="EF-hand" evidence="3">
    <location>
        <begin position="479"/>
        <end position="505"/>
    </location>
</feature>
<dbReference type="InterPro" id="IPR018247">
    <property type="entry name" value="EF_Hand_1_Ca_BS"/>
</dbReference>
<organism evidence="4 5">
    <name type="scientific">Enhygromyxa salina</name>
    <dbReference type="NCBI Taxonomy" id="215803"/>
    <lineage>
        <taxon>Bacteria</taxon>
        <taxon>Pseudomonadati</taxon>
        <taxon>Myxococcota</taxon>
        <taxon>Polyangia</taxon>
        <taxon>Nannocystales</taxon>
        <taxon>Nannocystaceae</taxon>
        <taxon>Enhygromyxa</taxon>
    </lineage>
</organism>
<reference evidence="4 5" key="1">
    <citation type="submission" date="2018-03" db="EMBL/GenBank/DDBJ databases">
        <title>Draft Genome Sequences of the Obligatory Marine Myxobacteria Enhygromyxa salina SWB007.</title>
        <authorList>
            <person name="Poehlein A."/>
            <person name="Moghaddam J.A."/>
            <person name="Harms H."/>
            <person name="Alanjari M."/>
            <person name="Koenig G.M."/>
            <person name="Daniel R."/>
            <person name="Schaeberle T.F."/>
        </authorList>
    </citation>
    <scope>NUCLEOTIDE SEQUENCE [LARGE SCALE GENOMIC DNA]</scope>
    <source>
        <strain evidence="4 5">SWB007</strain>
    </source>
</reference>
<dbReference type="InterPro" id="IPR011992">
    <property type="entry name" value="EF-hand-dom_pair"/>
</dbReference>
<dbReference type="InterPro" id="IPR006179">
    <property type="entry name" value="5_nucleotidase/apyrase"/>
</dbReference>
<dbReference type="SMART" id="SM00054">
    <property type="entry name" value="EFh"/>
    <property type="match status" value="2"/>
</dbReference>
<keyword evidence="4" id="KW-0540">Nuclease</keyword>
<dbReference type="EC" id="3.1.31.-" evidence="4"/>
<dbReference type="PRINTS" id="PR01607">
    <property type="entry name" value="APYRASEFAMLY"/>
</dbReference>
<dbReference type="CDD" id="cd00051">
    <property type="entry name" value="EFh"/>
    <property type="match status" value="1"/>
</dbReference>
<dbReference type="PANTHER" id="PTHR11575:SF48">
    <property type="entry name" value="5'-NUCLEOTIDASE"/>
    <property type="match status" value="1"/>
</dbReference>
<dbReference type="SUPFAM" id="SSF56300">
    <property type="entry name" value="Metallo-dependent phosphatases"/>
    <property type="match status" value="1"/>
</dbReference>
<dbReference type="SUPFAM" id="SSF55816">
    <property type="entry name" value="5'-nucleotidase (syn. UDP-sugar hydrolase), C-terminal domain"/>
    <property type="match status" value="1"/>
</dbReference>
<comment type="caution">
    <text evidence="4">The sequence shown here is derived from an EMBL/GenBank/DDBJ whole genome shotgun (WGS) entry which is preliminary data.</text>
</comment>
<dbReference type="PROSITE" id="PS00018">
    <property type="entry name" value="EF_HAND_1"/>
    <property type="match status" value="1"/>
</dbReference>
<dbReference type="GO" id="GO:0004519">
    <property type="term" value="F:endonuclease activity"/>
    <property type="evidence" value="ECO:0007669"/>
    <property type="project" value="UniProtKB-KW"/>
</dbReference>
<keyword evidence="2" id="KW-0547">Nucleotide-binding</keyword>
<evidence type="ECO:0000313" key="4">
    <source>
        <dbReference type="EMBL" id="PRQ08371.1"/>
    </source>
</evidence>
<name>A0A2S9YTD2_9BACT</name>
<keyword evidence="1" id="KW-0732">Signal</keyword>
<dbReference type="GO" id="GO:0005509">
    <property type="term" value="F:calcium ion binding"/>
    <property type="evidence" value="ECO:0007669"/>
    <property type="project" value="InterPro"/>
</dbReference>
<evidence type="ECO:0000313" key="5">
    <source>
        <dbReference type="Proteomes" id="UP000238823"/>
    </source>
</evidence>
<dbReference type="Pfam" id="PF00149">
    <property type="entry name" value="Metallophos"/>
    <property type="match status" value="1"/>
</dbReference>
<accession>A0A2S9YTD2</accession>
<dbReference type="SUPFAM" id="SSF47473">
    <property type="entry name" value="EF-hand"/>
    <property type="match status" value="1"/>
</dbReference>
<evidence type="ECO:0000256" key="2">
    <source>
        <dbReference type="RuleBase" id="RU362119"/>
    </source>
</evidence>
<dbReference type="PROSITE" id="PS50222">
    <property type="entry name" value="EF_HAND_2"/>
    <property type="match status" value="2"/>
</dbReference>
<dbReference type="RefSeq" id="WP_106089012.1">
    <property type="nucleotide sequence ID" value="NZ_PVNL01000042.1"/>
</dbReference>
<keyword evidence="2 4" id="KW-0378">Hydrolase</keyword>
<protein>
    <submittedName>
        <fullName evidence="4">Endonuclease YhcR</fullName>
        <ecNumber evidence="4">3.1.31.-</ecNumber>
    </submittedName>
</protein>
<sequence length="549" mass="59082">MAATTTSDSPPRGPTLRVICVNDIYSLENLPRLKSLVQHHAVSNPADRLVVTLAGDFVAPSILSSLDKGAGMIECLNEIPITHAMFGNHEDDVGMGELVKRVQEFAGTWLNTNMPTFQPKLPTHQILEVTSPGGGGRTVRVGLLGLLAHQKNLYRPGAFGGHTIEPANETAQKWAKVLHTEGCACVIPITHQDVADDLELARSQREPQFPVIVAGHEHEVIIEDVDGCLVIKAGAEAANAVVIDLAWPVEAPTGAFDLPTVTYKLQEVREFPEDQSMRARVDRHMSSVRRLDGATLMRTSPETPLSSVGIKSGQTSMGTVLCSHIRDALGADGCLLHGGGVRGEQDYEQRFTYADLKAALPYANETVVVSMPGSVVRDAVAMSRARVGSNAYLQVDDGMTIEGPGDVVTTIGGLALDPNREYRIATVLGLLGGMNGITPFVEYASARPDLIPPRDAGREIKMILVDAFSMELWRQLGSFEEIDANQDGVVTPEELERAISRATHEAPSDIVVNDVFRMVDADGDGTITREEAEALVANHAAMHGDTSND</sequence>
<gene>
    <name evidence="4" type="primary">yhcR</name>
    <name evidence="4" type="ORF">ENSA7_19980</name>
</gene>